<reference evidence="5" key="1">
    <citation type="submission" date="2021-01" db="EMBL/GenBank/DDBJ databases">
        <title>Whole genome shotgun sequence of Actinoplanes rishiriensis NBRC 108556.</title>
        <authorList>
            <person name="Komaki H."/>
            <person name="Tamura T."/>
        </authorList>
    </citation>
    <scope>NUCLEOTIDE SEQUENCE</scope>
    <source>
        <strain evidence="5">NBRC 108556</strain>
    </source>
</reference>
<evidence type="ECO:0000313" key="6">
    <source>
        <dbReference type="Proteomes" id="UP000636960"/>
    </source>
</evidence>
<evidence type="ECO:0000256" key="4">
    <source>
        <dbReference type="ARBA" id="ARBA00023136"/>
    </source>
</evidence>
<name>A0A919MTB2_9ACTN</name>
<accession>A0A919MTB2</accession>
<keyword evidence="6" id="KW-1185">Reference proteome</keyword>
<evidence type="ECO:0000256" key="2">
    <source>
        <dbReference type="ARBA" id="ARBA00023034"/>
    </source>
</evidence>
<gene>
    <name evidence="5" type="ORF">Ari01nite_15390</name>
</gene>
<sequence>MLADDMFRLIHRDSDGRLLLDARVAGLGLSAALLGELLLADRAVLRDGFVLVAEGAPPGDVLAHAVLDQVSSEPVHHPVRTWLAYLARGSRAQVAARLVRGGQVREHRSRGLFGRSVRYVPVDMNAAAWPWARLSTRLRAGEPLDVFDTVLAGLVLATDLHRIVLLGAADDLAGELRRVVATAPVMIRELIYHTEAAVGDAVITST</sequence>
<dbReference type="InterPro" id="IPR038261">
    <property type="entry name" value="GPP34-like_sf"/>
</dbReference>
<keyword evidence="2" id="KW-0333">Golgi apparatus</keyword>
<protein>
    <recommendedName>
        <fullName evidence="7">Golgi phosphoprotein 3 GPP34</fullName>
    </recommendedName>
</protein>
<dbReference type="GO" id="GO:0005737">
    <property type="term" value="C:cytoplasm"/>
    <property type="evidence" value="ECO:0007669"/>
    <property type="project" value="UniProtKB-ARBA"/>
</dbReference>
<evidence type="ECO:0000313" key="5">
    <source>
        <dbReference type="EMBL" id="GIE94074.1"/>
    </source>
</evidence>
<dbReference type="Gene3D" id="1.10.3630.10">
    <property type="entry name" value="yeast vps74-n-term truncation variant domain like"/>
    <property type="match status" value="1"/>
</dbReference>
<dbReference type="GO" id="GO:0070273">
    <property type="term" value="F:phosphatidylinositol-4-phosphate binding"/>
    <property type="evidence" value="ECO:0007669"/>
    <property type="project" value="InterPro"/>
</dbReference>
<dbReference type="EMBL" id="BOMV01000008">
    <property type="protein sequence ID" value="GIE94074.1"/>
    <property type="molecule type" value="Genomic_DNA"/>
</dbReference>
<keyword evidence="4" id="KW-0472">Membrane</keyword>
<comment type="subcellular location">
    <subcellularLocation>
        <location evidence="1">Golgi apparatus membrane</location>
        <topology evidence="1">Peripheral membrane protein</topology>
        <orientation evidence="1">Cytoplasmic side</orientation>
    </subcellularLocation>
</comment>
<dbReference type="GO" id="GO:0012505">
    <property type="term" value="C:endomembrane system"/>
    <property type="evidence" value="ECO:0007669"/>
    <property type="project" value="UniProtKB-ARBA"/>
</dbReference>
<dbReference type="Proteomes" id="UP000636960">
    <property type="component" value="Unassembled WGS sequence"/>
</dbReference>
<evidence type="ECO:0008006" key="7">
    <source>
        <dbReference type="Google" id="ProtNLM"/>
    </source>
</evidence>
<dbReference type="AlphaFoldDB" id="A0A919MTB2"/>
<proteinExistence type="predicted"/>
<evidence type="ECO:0000256" key="1">
    <source>
        <dbReference type="ARBA" id="ARBA00004255"/>
    </source>
</evidence>
<keyword evidence="3" id="KW-0446">Lipid-binding</keyword>
<organism evidence="5 6">
    <name type="scientific">Paractinoplanes rishiriensis</name>
    <dbReference type="NCBI Taxonomy" id="1050105"/>
    <lineage>
        <taxon>Bacteria</taxon>
        <taxon>Bacillati</taxon>
        <taxon>Actinomycetota</taxon>
        <taxon>Actinomycetes</taxon>
        <taxon>Micromonosporales</taxon>
        <taxon>Micromonosporaceae</taxon>
        <taxon>Paractinoplanes</taxon>
    </lineage>
</organism>
<dbReference type="Pfam" id="PF05719">
    <property type="entry name" value="GPP34"/>
    <property type="match status" value="1"/>
</dbReference>
<evidence type="ECO:0000256" key="3">
    <source>
        <dbReference type="ARBA" id="ARBA00023121"/>
    </source>
</evidence>
<comment type="caution">
    <text evidence="5">The sequence shown here is derived from an EMBL/GenBank/DDBJ whole genome shotgun (WGS) entry which is preliminary data.</text>
</comment>
<dbReference type="InterPro" id="IPR008628">
    <property type="entry name" value="GPP34-like"/>
</dbReference>